<name>A0A7K1GD24_9FLAO</name>
<accession>A0A7K1GD24</accession>
<organism evidence="2 3">
    <name type="scientific">Winogradskyella ouciana</name>
    <dbReference type="NCBI Taxonomy" id="2608631"/>
    <lineage>
        <taxon>Bacteria</taxon>
        <taxon>Pseudomonadati</taxon>
        <taxon>Bacteroidota</taxon>
        <taxon>Flavobacteriia</taxon>
        <taxon>Flavobacteriales</taxon>
        <taxon>Flavobacteriaceae</taxon>
        <taxon>Winogradskyella</taxon>
    </lineage>
</organism>
<dbReference type="GO" id="GO:0006633">
    <property type="term" value="P:fatty acid biosynthetic process"/>
    <property type="evidence" value="ECO:0007669"/>
    <property type="project" value="TreeGrafter"/>
</dbReference>
<dbReference type="PANTHER" id="PTHR43437">
    <property type="entry name" value="HYDROXYACYL-THIOESTER DEHYDRATASE TYPE 2, MITOCHONDRIAL-RELATED"/>
    <property type="match status" value="1"/>
</dbReference>
<dbReference type="SUPFAM" id="SSF54637">
    <property type="entry name" value="Thioesterase/thiol ester dehydrase-isomerase"/>
    <property type="match status" value="1"/>
</dbReference>
<evidence type="ECO:0000259" key="1">
    <source>
        <dbReference type="Pfam" id="PF01575"/>
    </source>
</evidence>
<dbReference type="EMBL" id="WJYA01000005">
    <property type="protein sequence ID" value="MTE27210.1"/>
    <property type="molecule type" value="Genomic_DNA"/>
</dbReference>
<sequence length="139" mass="16029">MPKFTEQIKKGSTFRESFAYTQNDVDRFAEISGDKNPIHLDEAYAAQSIFKRRIIHGYLGTSVFSKVFAMDFPGEGTIYLKQDLKFMKPMFADTQYTAVFEVIEHMQDRHRALVSTYILNNNNEEVVTGEALIQNSKFL</sequence>
<feature type="domain" description="MaoC-like" evidence="1">
    <location>
        <begin position="4"/>
        <end position="110"/>
    </location>
</feature>
<gene>
    <name evidence="2" type="ORF">F1003_09760</name>
</gene>
<dbReference type="Gene3D" id="3.10.129.10">
    <property type="entry name" value="Hotdog Thioesterase"/>
    <property type="match status" value="1"/>
</dbReference>
<dbReference type="Pfam" id="PF01575">
    <property type="entry name" value="MaoC_dehydratas"/>
    <property type="match status" value="1"/>
</dbReference>
<dbReference type="PANTHER" id="PTHR43437:SF3">
    <property type="entry name" value="HYDROXYACYL-THIOESTER DEHYDRATASE TYPE 2, MITOCHONDRIAL"/>
    <property type="match status" value="1"/>
</dbReference>
<dbReference type="CDD" id="cd03449">
    <property type="entry name" value="R_hydratase"/>
    <property type="match status" value="1"/>
</dbReference>
<keyword evidence="3" id="KW-1185">Reference proteome</keyword>
<dbReference type="InterPro" id="IPR029069">
    <property type="entry name" value="HotDog_dom_sf"/>
</dbReference>
<dbReference type="InterPro" id="IPR050965">
    <property type="entry name" value="UPF0336/Enoyl-CoA_hydratase"/>
</dbReference>
<evidence type="ECO:0000313" key="2">
    <source>
        <dbReference type="EMBL" id="MTE27210.1"/>
    </source>
</evidence>
<protein>
    <submittedName>
        <fullName evidence="2">Dehydrogenase</fullName>
    </submittedName>
</protein>
<comment type="caution">
    <text evidence="2">The sequence shown here is derived from an EMBL/GenBank/DDBJ whole genome shotgun (WGS) entry which is preliminary data.</text>
</comment>
<dbReference type="GO" id="GO:0019171">
    <property type="term" value="F:(3R)-hydroxyacyl-[acyl-carrier-protein] dehydratase activity"/>
    <property type="evidence" value="ECO:0007669"/>
    <property type="project" value="TreeGrafter"/>
</dbReference>
<dbReference type="Proteomes" id="UP000447545">
    <property type="component" value="Unassembled WGS sequence"/>
</dbReference>
<dbReference type="RefSeq" id="WP_155089223.1">
    <property type="nucleotide sequence ID" value="NZ_OZ260095.1"/>
</dbReference>
<reference evidence="2 3" key="1">
    <citation type="submission" date="2019-11" db="EMBL/GenBank/DDBJ databases">
        <title>Winogradskyella ouciana sp. nov., isolated from the hadal seawater of the Mariana Trench.</title>
        <authorList>
            <person name="Liu R."/>
        </authorList>
    </citation>
    <scope>NUCLEOTIDE SEQUENCE [LARGE SCALE GENOMIC DNA]</scope>
    <source>
        <strain evidence="2 3">ZXX205</strain>
    </source>
</reference>
<proteinExistence type="predicted"/>
<evidence type="ECO:0000313" key="3">
    <source>
        <dbReference type="Proteomes" id="UP000447545"/>
    </source>
</evidence>
<dbReference type="InterPro" id="IPR002539">
    <property type="entry name" value="MaoC-like_dom"/>
</dbReference>
<dbReference type="AlphaFoldDB" id="A0A7K1GD24"/>